<dbReference type="EMBL" id="OU898278">
    <property type="protein sequence ID" value="CAG9831551.1"/>
    <property type="molecule type" value="Genomic_DNA"/>
</dbReference>
<accession>A0A9N9XAJ2</accession>
<evidence type="ECO:0000313" key="2">
    <source>
        <dbReference type="Proteomes" id="UP001153709"/>
    </source>
</evidence>
<dbReference type="AlphaFoldDB" id="A0A9N9XAJ2"/>
<sequence>MCNEAPILENYGVPNVSQQFNNITKKISNEKLIEMNIEIHEVRVVESVTSSDILRNYTINNVSTDEIDQIKTTKTHKVNDLPKSDTQETPSESVATVETVTDLPETGAIFPESTTEGTFVTEGDVYTEGTDVLDDQLNNIISDLTAEHRSSKQCLGDAEDIDIQVISPKPDFLTDKYEAMMIY</sequence>
<dbReference type="OrthoDB" id="266334at2759"/>
<dbReference type="Proteomes" id="UP001153709">
    <property type="component" value="Chromosome 3"/>
</dbReference>
<name>A0A9N9XAJ2_DIABA</name>
<keyword evidence="2" id="KW-1185">Reference proteome</keyword>
<evidence type="ECO:0000313" key="1">
    <source>
        <dbReference type="EMBL" id="CAG9831551.1"/>
    </source>
</evidence>
<organism evidence="1 2">
    <name type="scientific">Diabrotica balteata</name>
    <name type="common">Banded cucumber beetle</name>
    <dbReference type="NCBI Taxonomy" id="107213"/>
    <lineage>
        <taxon>Eukaryota</taxon>
        <taxon>Metazoa</taxon>
        <taxon>Ecdysozoa</taxon>
        <taxon>Arthropoda</taxon>
        <taxon>Hexapoda</taxon>
        <taxon>Insecta</taxon>
        <taxon>Pterygota</taxon>
        <taxon>Neoptera</taxon>
        <taxon>Endopterygota</taxon>
        <taxon>Coleoptera</taxon>
        <taxon>Polyphaga</taxon>
        <taxon>Cucujiformia</taxon>
        <taxon>Chrysomeloidea</taxon>
        <taxon>Chrysomelidae</taxon>
        <taxon>Galerucinae</taxon>
        <taxon>Diabroticina</taxon>
        <taxon>Diabroticites</taxon>
        <taxon>Diabrotica</taxon>
    </lineage>
</organism>
<reference evidence="1" key="1">
    <citation type="submission" date="2022-01" db="EMBL/GenBank/DDBJ databases">
        <authorList>
            <person name="King R."/>
        </authorList>
    </citation>
    <scope>NUCLEOTIDE SEQUENCE</scope>
</reference>
<gene>
    <name evidence="1" type="ORF">DIABBA_LOCUS5132</name>
</gene>
<proteinExistence type="predicted"/>
<protein>
    <submittedName>
        <fullName evidence="1">Uncharacterized protein</fullName>
    </submittedName>
</protein>